<keyword evidence="4 8" id="KW-1003">Cell membrane</keyword>
<evidence type="ECO:0000313" key="10">
    <source>
        <dbReference type="EMBL" id="CUN61432.1"/>
    </source>
</evidence>
<name>A0A173YBB9_9FIRM</name>
<proteinExistence type="inferred from homology"/>
<comment type="subcellular location">
    <subcellularLocation>
        <location evidence="1 8">Cell membrane</location>
        <topology evidence="1 8">Multi-pass membrane protein</topology>
    </subcellularLocation>
</comment>
<feature type="transmembrane region" description="Helical" evidence="8">
    <location>
        <begin position="180"/>
        <end position="198"/>
    </location>
</feature>
<feature type="domain" description="ABC transmembrane type-2" evidence="9">
    <location>
        <begin position="35"/>
        <end position="263"/>
    </location>
</feature>
<feature type="transmembrane region" description="Helical" evidence="8">
    <location>
        <begin position="105"/>
        <end position="138"/>
    </location>
</feature>
<evidence type="ECO:0000256" key="6">
    <source>
        <dbReference type="ARBA" id="ARBA00022989"/>
    </source>
</evidence>
<dbReference type="GO" id="GO:0140359">
    <property type="term" value="F:ABC-type transporter activity"/>
    <property type="evidence" value="ECO:0007669"/>
    <property type="project" value="InterPro"/>
</dbReference>
<evidence type="ECO:0000313" key="11">
    <source>
        <dbReference type="EMBL" id="VUX66956.1"/>
    </source>
</evidence>
<gene>
    <name evidence="11" type="primary">tagG_2</name>
    <name evidence="11" type="ORF">BWLFYP14_03233</name>
    <name evidence="10" type="ORF">ERS852478_00623</name>
</gene>
<evidence type="ECO:0000256" key="2">
    <source>
        <dbReference type="ARBA" id="ARBA00007783"/>
    </source>
</evidence>
<keyword evidence="7 8" id="KW-0472">Membrane</keyword>
<evidence type="ECO:0000259" key="9">
    <source>
        <dbReference type="PROSITE" id="PS51012"/>
    </source>
</evidence>
<keyword evidence="13" id="KW-1185">Reference proteome</keyword>
<evidence type="ECO:0000256" key="4">
    <source>
        <dbReference type="ARBA" id="ARBA00022475"/>
    </source>
</evidence>
<organism evidence="10 12">
    <name type="scientific">Blautia wexlerae</name>
    <dbReference type="NCBI Taxonomy" id="418240"/>
    <lineage>
        <taxon>Bacteria</taxon>
        <taxon>Bacillati</taxon>
        <taxon>Bacillota</taxon>
        <taxon>Clostridia</taxon>
        <taxon>Lachnospirales</taxon>
        <taxon>Lachnospiraceae</taxon>
        <taxon>Blautia</taxon>
    </lineage>
</organism>
<feature type="transmembrane region" description="Helical" evidence="8">
    <location>
        <begin position="66"/>
        <end position="84"/>
    </location>
</feature>
<evidence type="ECO:0000313" key="13">
    <source>
        <dbReference type="Proteomes" id="UP000366766"/>
    </source>
</evidence>
<dbReference type="Pfam" id="PF01061">
    <property type="entry name" value="ABC2_membrane"/>
    <property type="match status" value="1"/>
</dbReference>
<dbReference type="PROSITE" id="PS51012">
    <property type="entry name" value="ABC_TM2"/>
    <property type="match status" value="1"/>
</dbReference>
<evidence type="ECO:0000313" key="12">
    <source>
        <dbReference type="Proteomes" id="UP000095431"/>
    </source>
</evidence>
<feature type="transmembrane region" description="Helical" evidence="8">
    <location>
        <begin position="30"/>
        <end position="54"/>
    </location>
</feature>
<dbReference type="RefSeq" id="WP_008706116.1">
    <property type="nucleotide sequence ID" value="NZ_BTHH01000002.1"/>
</dbReference>
<accession>A0A173YBB9</accession>
<evidence type="ECO:0000256" key="5">
    <source>
        <dbReference type="ARBA" id="ARBA00022692"/>
    </source>
</evidence>
<comment type="similarity">
    <text evidence="2 8">Belongs to the ABC-2 integral membrane protein family.</text>
</comment>
<feature type="transmembrane region" description="Helical" evidence="8">
    <location>
        <begin position="150"/>
        <end position="173"/>
    </location>
</feature>
<dbReference type="Proteomes" id="UP000095431">
    <property type="component" value="Unassembled WGS sequence"/>
</dbReference>
<keyword evidence="3 8" id="KW-0813">Transport</keyword>
<reference evidence="11 13" key="2">
    <citation type="submission" date="2019-07" db="EMBL/GenBank/DDBJ databases">
        <authorList>
            <person name="Chang H.-W."/>
            <person name="Raman A."/>
            <person name="Venkatesh S."/>
            <person name="Gehrig J."/>
        </authorList>
    </citation>
    <scope>NUCLEOTIDE SEQUENCE [LARGE SCALE GENOMIC DNA]</scope>
    <source>
        <strain evidence="11">Blautia_wexlerae_LFYP_14</strain>
    </source>
</reference>
<dbReference type="GO" id="GO:0015920">
    <property type="term" value="P:lipopolysaccharide transport"/>
    <property type="evidence" value="ECO:0007669"/>
    <property type="project" value="TreeGrafter"/>
</dbReference>
<feature type="transmembrane region" description="Helical" evidence="8">
    <location>
        <begin position="241"/>
        <end position="260"/>
    </location>
</feature>
<dbReference type="InterPro" id="IPR013525">
    <property type="entry name" value="ABC2_TM"/>
</dbReference>
<dbReference type="GO" id="GO:0005886">
    <property type="term" value="C:plasma membrane"/>
    <property type="evidence" value="ECO:0007669"/>
    <property type="project" value="UniProtKB-SubCell"/>
</dbReference>
<dbReference type="Proteomes" id="UP000366766">
    <property type="component" value="Unassembled WGS sequence"/>
</dbReference>
<dbReference type="EMBL" id="CABHOF010000076">
    <property type="protein sequence ID" value="VUX66956.1"/>
    <property type="molecule type" value="Genomic_DNA"/>
</dbReference>
<evidence type="ECO:0000256" key="7">
    <source>
        <dbReference type="ARBA" id="ARBA00023136"/>
    </source>
</evidence>
<dbReference type="InterPro" id="IPR047817">
    <property type="entry name" value="ABC2_TM_bact-type"/>
</dbReference>
<dbReference type="PANTHER" id="PTHR30413">
    <property type="entry name" value="INNER MEMBRANE TRANSPORT PERMEASE"/>
    <property type="match status" value="1"/>
</dbReference>
<dbReference type="PANTHER" id="PTHR30413:SF10">
    <property type="entry name" value="CAPSULE POLYSACCHARIDE EXPORT INNER-MEMBRANE PROTEIN CTRC"/>
    <property type="match status" value="1"/>
</dbReference>
<protein>
    <recommendedName>
        <fullName evidence="8">Transport permease protein</fullName>
    </recommendedName>
</protein>
<dbReference type="EMBL" id="CYZN01000003">
    <property type="protein sequence ID" value="CUN61432.1"/>
    <property type="molecule type" value="Genomic_DNA"/>
</dbReference>
<dbReference type="eggNOG" id="COG1682">
    <property type="taxonomic scope" value="Bacteria"/>
</dbReference>
<reference evidence="10 12" key="1">
    <citation type="submission" date="2015-09" db="EMBL/GenBank/DDBJ databases">
        <authorList>
            <consortium name="Pathogen Informatics"/>
        </authorList>
    </citation>
    <scope>NUCLEOTIDE SEQUENCE [LARGE SCALE GENOMIC DNA]</scope>
    <source>
        <strain evidence="10 12">2789STDY5834863</strain>
    </source>
</reference>
<keyword evidence="6 8" id="KW-1133">Transmembrane helix</keyword>
<sequence length="271" mass="31538">MNTIFSLPMDIYKNRRLVAKLAKNDFKTRYAGSYLGIVWAFIQPVITILVYWFVFSVGFRSGTGDLGVPFVLYLVAGIVPWFFFQDALIGGTNSLLEYNYLVKKVVFNISVLPVVKIISAMFVHAFFVLFTIILYAAYGKFPDFYYLQIIYYSVCVFILVLGLSYATSAIVIFFRDLTQIINIVLQVGVWLTPIMWIVEASPLMGHPVIMKILKLNPMYYIVSGYRDTFLMKTWFWEHAGWTVYFWIFTILCFLFGSWVFKRLRIHFADVL</sequence>
<keyword evidence="5 8" id="KW-0812">Transmembrane</keyword>
<dbReference type="AlphaFoldDB" id="A0A173YBB9"/>
<evidence type="ECO:0000256" key="1">
    <source>
        <dbReference type="ARBA" id="ARBA00004651"/>
    </source>
</evidence>
<evidence type="ECO:0000256" key="3">
    <source>
        <dbReference type="ARBA" id="ARBA00022448"/>
    </source>
</evidence>
<evidence type="ECO:0000256" key="8">
    <source>
        <dbReference type="RuleBase" id="RU361157"/>
    </source>
</evidence>